<dbReference type="Gene3D" id="3.50.50.60">
    <property type="entry name" value="FAD/NAD(P)-binding domain"/>
    <property type="match status" value="2"/>
</dbReference>
<dbReference type="InterPro" id="IPR050346">
    <property type="entry name" value="FMO-like"/>
</dbReference>
<evidence type="ECO:0000313" key="7">
    <source>
        <dbReference type="Proteomes" id="UP000054383"/>
    </source>
</evidence>
<dbReference type="GO" id="GO:0050661">
    <property type="term" value="F:NADP binding"/>
    <property type="evidence" value="ECO:0007669"/>
    <property type="project" value="InterPro"/>
</dbReference>
<evidence type="ECO:0000256" key="3">
    <source>
        <dbReference type="ARBA" id="ARBA00022827"/>
    </source>
</evidence>
<protein>
    <submittedName>
        <fullName evidence="6">Thiol-specific monooxygenase</fullName>
    </submittedName>
</protein>
<keyword evidence="2" id="KW-0285">Flavoprotein</keyword>
<evidence type="ECO:0000256" key="1">
    <source>
        <dbReference type="ARBA" id="ARBA00009183"/>
    </source>
</evidence>
<dbReference type="SUPFAM" id="SSF51905">
    <property type="entry name" value="FAD/NAD(P)-binding domain"/>
    <property type="match status" value="2"/>
</dbReference>
<dbReference type="EMBL" id="CVMT01000002">
    <property type="protein sequence ID" value="CRG86506.1"/>
    <property type="molecule type" value="Genomic_DNA"/>
</dbReference>
<keyword evidence="7" id="KW-1185">Reference proteome</keyword>
<organism evidence="6 7">
    <name type="scientific">Talaromyces islandicus</name>
    <name type="common">Penicillium islandicum</name>
    <dbReference type="NCBI Taxonomy" id="28573"/>
    <lineage>
        <taxon>Eukaryota</taxon>
        <taxon>Fungi</taxon>
        <taxon>Dikarya</taxon>
        <taxon>Ascomycota</taxon>
        <taxon>Pezizomycotina</taxon>
        <taxon>Eurotiomycetes</taxon>
        <taxon>Eurotiomycetidae</taxon>
        <taxon>Eurotiales</taxon>
        <taxon>Trichocomaceae</taxon>
        <taxon>Talaromyces</taxon>
        <taxon>Talaromyces sect. Islandici</taxon>
    </lineage>
</organism>
<dbReference type="PRINTS" id="PR00419">
    <property type="entry name" value="ADXRDTASE"/>
</dbReference>
<dbReference type="InterPro" id="IPR020946">
    <property type="entry name" value="Flavin_mOase-like"/>
</dbReference>
<gene>
    <name evidence="6" type="ORF">PISL3812_03512</name>
</gene>
<dbReference type="Pfam" id="PF13450">
    <property type="entry name" value="NAD_binding_8"/>
    <property type="match status" value="1"/>
</dbReference>
<dbReference type="InterPro" id="IPR036188">
    <property type="entry name" value="FAD/NAD-bd_sf"/>
</dbReference>
<keyword evidence="4" id="KW-0521">NADP</keyword>
<dbReference type="OMA" id="WHYDPIP"/>
<dbReference type="GO" id="GO:0050660">
    <property type="term" value="F:flavin adenine dinucleotide binding"/>
    <property type="evidence" value="ECO:0007669"/>
    <property type="project" value="InterPro"/>
</dbReference>
<dbReference type="PIRSF" id="PIRSF000332">
    <property type="entry name" value="FMO"/>
    <property type="match status" value="1"/>
</dbReference>
<dbReference type="InterPro" id="IPR000960">
    <property type="entry name" value="Flavin_mOase"/>
</dbReference>
<dbReference type="Pfam" id="PF00743">
    <property type="entry name" value="FMO-like"/>
    <property type="match status" value="2"/>
</dbReference>
<dbReference type="OrthoDB" id="66881at2759"/>
<comment type="similarity">
    <text evidence="1">Belongs to the FMO family.</text>
</comment>
<dbReference type="PANTHER" id="PTHR23023">
    <property type="entry name" value="DIMETHYLANILINE MONOOXYGENASE"/>
    <property type="match status" value="1"/>
</dbReference>
<dbReference type="STRING" id="28573.A0A0U1LUM8"/>
<sequence length="474" mass="52819">MSNNGSTYHRVAVIGAGPSGYAAAHALSLEKKFHIIRVFERRDKIGGLWHYDSIPDDFPLKPTSTVALPSKFPALAPPSAEDVTARTAIYEKLDSNVGAEIMAFSHAPLPLQNSATSVLRLGQNNASRPFQVVQKYLETLFQRYRHLVSLHTTVERAEKKGDQWVLSLRQPGHAEPDGQLRDFWWQETFDAIVVATGHYNVGAIPNVPGLGETYKKVPTAFEHSKSYRSADNYVSKKVVVVGGNISAADIVTDLHAIVKGPLYTAQRGLNEKLIAAWDLPGVVRKPQLKRVFALPTNGKVGVEFSDGEVVTDVDKIIFATGFRVSYPFIQPNNPVTLTNRLDGVYEHIVKIGDPSLTFVGQVKGGLSFRVYEYQAVAIARILAGRGSLPSVVEQKEWEKKRLAQKGDSVAFHEILPDFGPYWNRLREIAGKPAPESDGYELPEWRQEWADTALAILERKKKWWNEQIQFAKARL</sequence>
<evidence type="ECO:0000256" key="4">
    <source>
        <dbReference type="ARBA" id="ARBA00022857"/>
    </source>
</evidence>
<proteinExistence type="inferred from homology"/>
<evidence type="ECO:0000256" key="2">
    <source>
        <dbReference type="ARBA" id="ARBA00022630"/>
    </source>
</evidence>
<dbReference type="GO" id="GO:0004499">
    <property type="term" value="F:N,N-dimethylaniline monooxygenase activity"/>
    <property type="evidence" value="ECO:0007669"/>
    <property type="project" value="InterPro"/>
</dbReference>
<dbReference type="Proteomes" id="UP000054383">
    <property type="component" value="Unassembled WGS sequence"/>
</dbReference>
<keyword evidence="3" id="KW-0274">FAD</keyword>
<keyword evidence="6" id="KW-0503">Monooxygenase</keyword>
<evidence type="ECO:0000313" key="6">
    <source>
        <dbReference type="EMBL" id="CRG86506.1"/>
    </source>
</evidence>
<accession>A0A0U1LUM8</accession>
<keyword evidence="5" id="KW-0560">Oxidoreductase</keyword>
<reference evidence="6 7" key="1">
    <citation type="submission" date="2015-04" db="EMBL/GenBank/DDBJ databases">
        <authorList>
            <person name="Syromyatnikov M.Y."/>
            <person name="Popov V.N."/>
        </authorList>
    </citation>
    <scope>NUCLEOTIDE SEQUENCE [LARGE SCALE GENOMIC DNA]</scope>
    <source>
        <strain evidence="6">WF-38-12</strain>
    </source>
</reference>
<dbReference type="AlphaFoldDB" id="A0A0U1LUM8"/>
<evidence type="ECO:0000256" key="5">
    <source>
        <dbReference type="ARBA" id="ARBA00023002"/>
    </source>
</evidence>
<name>A0A0U1LUM8_TALIS</name>